<evidence type="ECO:0000313" key="2">
    <source>
        <dbReference type="Proteomes" id="UP001432322"/>
    </source>
</evidence>
<keyword evidence="2" id="KW-1185">Reference proteome</keyword>
<dbReference type="EMBL" id="BTSY01000002">
    <property type="protein sequence ID" value="GMT15693.1"/>
    <property type="molecule type" value="Genomic_DNA"/>
</dbReference>
<evidence type="ECO:0008006" key="3">
    <source>
        <dbReference type="Google" id="ProtNLM"/>
    </source>
</evidence>
<evidence type="ECO:0000313" key="1">
    <source>
        <dbReference type="EMBL" id="GMT15693.1"/>
    </source>
</evidence>
<dbReference type="Proteomes" id="UP001432322">
    <property type="component" value="Unassembled WGS sequence"/>
</dbReference>
<comment type="caution">
    <text evidence="1">The sequence shown here is derived from an EMBL/GenBank/DDBJ whole genome shotgun (WGS) entry which is preliminary data.</text>
</comment>
<protein>
    <recommendedName>
        <fullName evidence="3">Ribosomal protein</fullName>
    </recommendedName>
</protein>
<sequence length="159" mass="17978">MVRWWWEVVMVEDASIPSPGLHVGVGLVEQSRPFLLLLCSHSSRVLCHRGEECIGHFIEFGHGDAVVGEDLLELAERRSELLLVRRGRWQSEEVLQLLLSLHLELLRLWDRIGIDVLGIVVGGDGGIAGEQPLVVFSCRVSRQFVRLAVLLEQLRVDHF</sequence>
<proteinExistence type="predicted"/>
<accession>A0AAV5V900</accession>
<name>A0AAV5V900_9BILA</name>
<reference evidence="1" key="1">
    <citation type="submission" date="2023-10" db="EMBL/GenBank/DDBJ databases">
        <title>Genome assembly of Pristionchus species.</title>
        <authorList>
            <person name="Yoshida K."/>
            <person name="Sommer R.J."/>
        </authorList>
    </citation>
    <scope>NUCLEOTIDE SEQUENCE</scope>
    <source>
        <strain evidence="1">RS5133</strain>
    </source>
</reference>
<dbReference type="AlphaFoldDB" id="A0AAV5V900"/>
<organism evidence="1 2">
    <name type="scientific">Pristionchus fissidentatus</name>
    <dbReference type="NCBI Taxonomy" id="1538716"/>
    <lineage>
        <taxon>Eukaryota</taxon>
        <taxon>Metazoa</taxon>
        <taxon>Ecdysozoa</taxon>
        <taxon>Nematoda</taxon>
        <taxon>Chromadorea</taxon>
        <taxon>Rhabditida</taxon>
        <taxon>Rhabditina</taxon>
        <taxon>Diplogasteromorpha</taxon>
        <taxon>Diplogasteroidea</taxon>
        <taxon>Neodiplogasteridae</taxon>
        <taxon>Pristionchus</taxon>
    </lineage>
</organism>
<gene>
    <name evidence="1" type="ORF">PFISCL1PPCAC_6990</name>
</gene>